<protein>
    <recommendedName>
        <fullName evidence="1">CHAT domain-containing protein</fullName>
    </recommendedName>
</protein>
<dbReference type="Proteomes" id="UP000298030">
    <property type="component" value="Unassembled WGS sequence"/>
</dbReference>
<proteinExistence type="predicted"/>
<reference evidence="2 3" key="1">
    <citation type="journal article" date="2019" name="Nat. Ecol. Evol.">
        <title>Megaphylogeny resolves global patterns of mushroom evolution.</title>
        <authorList>
            <person name="Varga T."/>
            <person name="Krizsan K."/>
            <person name="Foldi C."/>
            <person name="Dima B."/>
            <person name="Sanchez-Garcia M."/>
            <person name="Sanchez-Ramirez S."/>
            <person name="Szollosi G.J."/>
            <person name="Szarkandi J.G."/>
            <person name="Papp V."/>
            <person name="Albert L."/>
            <person name="Andreopoulos W."/>
            <person name="Angelini C."/>
            <person name="Antonin V."/>
            <person name="Barry K.W."/>
            <person name="Bougher N.L."/>
            <person name="Buchanan P."/>
            <person name="Buyck B."/>
            <person name="Bense V."/>
            <person name="Catcheside P."/>
            <person name="Chovatia M."/>
            <person name="Cooper J."/>
            <person name="Damon W."/>
            <person name="Desjardin D."/>
            <person name="Finy P."/>
            <person name="Geml J."/>
            <person name="Haridas S."/>
            <person name="Hughes K."/>
            <person name="Justo A."/>
            <person name="Karasinski D."/>
            <person name="Kautmanova I."/>
            <person name="Kiss B."/>
            <person name="Kocsube S."/>
            <person name="Kotiranta H."/>
            <person name="LaButti K.M."/>
            <person name="Lechner B.E."/>
            <person name="Liimatainen K."/>
            <person name="Lipzen A."/>
            <person name="Lukacs Z."/>
            <person name="Mihaltcheva S."/>
            <person name="Morgado L.N."/>
            <person name="Niskanen T."/>
            <person name="Noordeloos M.E."/>
            <person name="Ohm R.A."/>
            <person name="Ortiz-Santana B."/>
            <person name="Ovrebo C."/>
            <person name="Racz N."/>
            <person name="Riley R."/>
            <person name="Savchenko A."/>
            <person name="Shiryaev A."/>
            <person name="Soop K."/>
            <person name="Spirin V."/>
            <person name="Szebenyi C."/>
            <person name="Tomsovsky M."/>
            <person name="Tulloss R.E."/>
            <person name="Uehling J."/>
            <person name="Grigoriev I.V."/>
            <person name="Vagvolgyi C."/>
            <person name="Papp T."/>
            <person name="Martin F.M."/>
            <person name="Miettinen O."/>
            <person name="Hibbett D.S."/>
            <person name="Nagy L.G."/>
        </authorList>
    </citation>
    <scope>NUCLEOTIDE SEQUENCE [LARGE SCALE GENOMIC DNA]</scope>
    <source>
        <strain evidence="2 3">FP101781</strain>
    </source>
</reference>
<dbReference type="OrthoDB" id="9991317at2759"/>
<dbReference type="InterPro" id="IPR024983">
    <property type="entry name" value="CHAT_dom"/>
</dbReference>
<dbReference type="Pfam" id="PF12770">
    <property type="entry name" value="CHAT"/>
    <property type="match status" value="1"/>
</dbReference>
<evidence type="ECO:0000259" key="1">
    <source>
        <dbReference type="Pfam" id="PF12770"/>
    </source>
</evidence>
<comment type="caution">
    <text evidence="2">The sequence shown here is derived from an EMBL/GenBank/DDBJ whole genome shotgun (WGS) entry which is preliminary data.</text>
</comment>
<evidence type="ECO:0000313" key="3">
    <source>
        <dbReference type="Proteomes" id="UP000298030"/>
    </source>
</evidence>
<keyword evidence="3" id="KW-1185">Reference proteome</keyword>
<name>A0A4Y7SHM5_COPMI</name>
<accession>A0A4Y7SHM5</accession>
<sequence length="102" mass="10853">MQLRILKTLSEAGSSSKMAPLTSSTIKANLPSADLAFLSACQTSRGDEKFTEEVLHLAAGMLAAGIEVSLRRCGPIRDTHAPGLAESFYAYLLRKTPIMGGL</sequence>
<dbReference type="AlphaFoldDB" id="A0A4Y7SHM5"/>
<dbReference type="STRING" id="71717.A0A4Y7SHM5"/>
<feature type="domain" description="CHAT" evidence="1">
    <location>
        <begin position="17"/>
        <end position="98"/>
    </location>
</feature>
<gene>
    <name evidence="2" type="ORF">FA13DRAFT_1800067</name>
</gene>
<dbReference type="EMBL" id="QPFP01000115">
    <property type="protein sequence ID" value="TEB21335.1"/>
    <property type="molecule type" value="Genomic_DNA"/>
</dbReference>
<evidence type="ECO:0000313" key="2">
    <source>
        <dbReference type="EMBL" id="TEB21335.1"/>
    </source>
</evidence>
<organism evidence="2 3">
    <name type="scientific">Coprinellus micaceus</name>
    <name type="common">Glistening ink-cap mushroom</name>
    <name type="synonym">Coprinus micaceus</name>
    <dbReference type="NCBI Taxonomy" id="71717"/>
    <lineage>
        <taxon>Eukaryota</taxon>
        <taxon>Fungi</taxon>
        <taxon>Dikarya</taxon>
        <taxon>Basidiomycota</taxon>
        <taxon>Agaricomycotina</taxon>
        <taxon>Agaricomycetes</taxon>
        <taxon>Agaricomycetidae</taxon>
        <taxon>Agaricales</taxon>
        <taxon>Agaricineae</taxon>
        <taxon>Psathyrellaceae</taxon>
        <taxon>Coprinellus</taxon>
    </lineage>
</organism>